<dbReference type="OrthoDB" id="9792269at2"/>
<accession>A0A518XGY9</accession>
<reference evidence="3 4" key="1">
    <citation type="submission" date="2018-10" db="EMBL/GenBank/DDBJ databases">
        <title>Genome Sequencing of Pantoea dispersa DSM 32899.</title>
        <authorList>
            <person name="Nawrath M."/>
            <person name="Ottenheim C."/>
            <person name="Wilm A."/>
            <person name="Zimmermann W."/>
            <person name="Wu J.C."/>
        </authorList>
    </citation>
    <scope>NUCLEOTIDE SEQUENCE [LARGE SCALE GENOMIC DNA]</scope>
    <source>
        <strain evidence="3 4">DSM 32899</strain>
    </source>
</reference>
<dbReference type="Gene3D" id="3.40.50.2000">
    <property type="entry name" value="Glycogen Phosphorylase B"/>
    <property type="match status" value="2"/>
</dbReference>
<keyword evidence="4" id="KW-1185">Reference proteome</keyword>
<dbReference type="PANTHER" id="PTHR12526">
    <property type="entry name" value="GLYCOSYLTRANSFERASE"/>
    <property type="match status" value="1"/>
</dbReference>
<dbReference type="EMBL" id="CP032702">
    <property type="protein sequence ID" value="QDY43465.1"/>
    <property type="molecule type" value="Genomic_DNA"/>
</dbReference>
<protein>
    <submittedName>
        <fullName evidence="3">Glycosyltransferase</fullName>
    </submittedName>
</protein>
<dbReference type="Pfam" id="PF00534">
    <property type="entry name" value="Glycos_transf_1"/>
    <property type="match status" value="1"/>
</dbReference>
<feature type="domain" description="Glycosyltransferase subfamily 4-like N-terminal" evidence="2">
    <location>
        <begin position="9"/>
        <end position="180"/>
    </location>
</feature>
<dbReference type="KEGG" id="pdis:D8B20_16970"/>
<evidence type="ECO:0000259" key="1">
    <source>
        <dbReference type="Pfam" id="PF00534"/>
    </source>
</evidence>
<dbReference type="RefSeq" id="WP_145890635.1">
    <property type="nucleotide sequence ID" value="NZ_CP032702.1"/>
</dbReference>
<sequence>MVIDGLPGGGAEKVVLTLAEGFISQGHQVSIFSLRKVCDYPIPAGVDYQVILDRCSAPWRKLTETMRRARLLDAAVRQSEARQGRFDLVLSHLHKTDRIVRQTRSLDDHRTWFCLHGVFSASYLARKRGFSLWLKRLKIRHVYQRRQIVGVSQYVIDDMVQQVGVQPLRTKVIPNPFDFTRIHQLAAEPCSLAGSDYLLHVGRFHETKRHDRLLEAYARSGISAPLVLVGQGSEKATQKLRERASKLGIADRVRFEGFHCNPYPWIRHARLLIVSSDSEGFGNVLIEALSCGTPVVSTNCPGGPRTILSGDLARGLAEMNAASLAAKMQEIYARPPELHDLDLSIYSLSVICQQYLQLPQVAEASFLTAQHVSD</sequence>
<organism evidence="3 4">
    <name type="scientific">Candidatus Pantoea soli</name>
    <dbReference type="NCBI Taxonomy" id="3098669"/>
    <lineage>
        <taxon>Bacteria</taxon>
        <taxon>Pseudomonadati</taxon>
        <taxon>Pseudomonadota</taxon>
        <taxon>Gammaproteobacteria</taxon>
        <taxon>Enterobacterales</taxon>
        <taxon>Erwiniaceae</taxon>
        <taxon>Pantoea</taxon>
    </lineage>
</organism>
<dbReference type="Proteomes" id="UP000319411">
    <property type="component" value="Chromosome"/>
</dbReference>
<dbReference type="GO" id="GO:0016757">
    <property type="term" value="F:glycosyltransferase activity"/>
    <property type="evidence" value="ECO:0007669"/>
    <property type="project" value="InterPro"/>
</dbReference>
<evidence type="ECO:0000313" key="3">
    <source>
        <dbReference type="EMBL" id="QDY43465.1"/>
    </source>
</evidence>
<proteinExistence type="predicted"/>
<dbReference type="InterPro" id="IPR001296">
    <property type="entry name" value="Glyco_trans_1"/>
</dbReference>
<dbReference type="PANTHER" id="PTHR12526:SF638">
    <property type="entry name" value="SPORE COAT PROTEIN SA"/>
    <property type="match status" value="1"/>
</dbReference>
<evidence type="ECO:0000313" key="4">
    <source>
        <dbReference type="Proteomes" id="UP000319411"/>
    </source>
</evidence>
<dbReference type="Pfam" id="PF13439">
    <property type="entry name" value="Glyco_transf_4"/>
    <property type="match status" value="1"/>
</dbReference>
<gene>
    <name evidence="3" type="ORF">D8B20_16970</name>
</gene>
<dbReference type="CDD" id="cd03811">
    <property type="entry name" value="GT4_GT28_WabH-like"/>
    <property type="match status" value="1"/>
</dbReference>
<dbReference type="GO" id="GO:1901135">
    <property type="term" value="P:carbohydrate derivative metabolic process"/>
    <property type="evidence" value="ECO:0007669"/>
    <property type="project" value="UniProtKB-ARBA"/>
</dbReference>
<dbReference type="AlphaFoldDB" id="A0A518XGY9"/>
<dbReference type="SUPFAM" id="SSF53756">
    <property type="entry name" value="UDP-Glycosyltransferase/glycogen phosphorylase"/>
    <property type="match status" value="1"/>
</dbReference>
<dbReference type="InterPro" id="IPR028098">
    <property type="entry name" value="Glyco_trans_4-like_N"/>
</dbReference>
<feature type="domain" description="Glycosyl transferase family 1" evidence="1">
    <location>
        <begin position="196"/>
        <end position="340"/>
    </location>
</feature>
<name>A0A518XGY9_9GAMM</name>
<evidence type="ECO:0000259" key="2">
    <source>
        <dbReference type="Pfam" id="PF13439"/>
    </source>
</evidence>